<dbReference type="OrthoDB" id="3579714at2"/>
<dbReference type="Proteomes" id="UP000184363">
    <property type="component" value="Unassembled WGS sequence"/>
</dbReference>
<feature type="domain" description="SH3b" evidence="2">
    <location>
        <begin position="49"/>
        <end position="98"/>
    </location>
</feature>
<dbReference type="RefSeq" id="WP_143171897.1">
    <property type="nucleotide sequence ID" value="NZ_CALGVN010000054.1"/>
</dbReference>
<dbReference type="InterPro" id="IPR003646">
    <property type="entry name" value="SH3-like_bac-type"/>
</dbReference>
<evidence type="ECO:0000313" key="3">
    <source>
        <dbReference type="EMBL" id="SHJ92971.1"/>
    </source>
</evidence>
<dbReference type="EMBL" id="FRAP01000001">
    <property type="protein sequence ID" value="SHJ92971.1"/>
    <property type="molecule type" value="Genomic_DNA"/>
</dbReference>
<feature type="region of interest" description="Disordered" evidence="1">
    <location>
        <begin position="100"/>
        <end position="182"/>
    </location>
</feature>
<proteinExistence type="predicted"/>
<reference evidence="3" key="1">
    <citation type="submission" date="2016-11" db="EMBL/GenBank/DDBJ databases">
        <authorList>
            <person name="Jaros S."/>
            <person name="Januszkiewicz K."/>
            <person name="Wedrychowicz H."/>
        </authorList>
    </citation>
    <scope>NUCLEOTIDE SEQUENCE [LARGE SCALE GENOMIC DNA]</scope>
    <source>
        <strain evidence="3">DSM 43832</strain>
    </source>
</reference>
<gene>
    <name evidence="3" type="ORF">SAMN05443637_101149</name>
</gene>
<feature type="compositionally biased region" description="Low complexity" evidence="1">
    <location>
        <begin position="123"/>
        <end position="141"/>
    </location>
</feature>
<sequence>MDAPLRGTVTFLRRRARTIAVVGAVVAVGAATLMTVAVAEAAEPGRCVGNVNVRAEPDQDAPVLTVCRRGTPVTVGEIRNGFVELTSLHGWAAQEYVEINGHTPRPPVERIPAADEEPEARPAPRTARSAATRAAGPTTPATTPPTPEQEPAEEPEAAPEPAPVTTGAQPLLTPPRLRLSGG</sequence>
<evidence type="ECO:0000259" key="2">
    <source>
        <dbReference type="Pfam" id="PF08239"/>
    </source>
</evidence>
<evidence type="ECO:0000313" key="4">
    <source>
        <dbReference type="Proteomes" id="UP000184363"/>
    </source>
</evidence>
<evidence type="ECO:0000256" key="1">
    <source>
        <dbReference type="SAM" id="MobiDB-lite"/>
    </source>
</evidence>
<keyword evidence="4" id="KW-1185">Reference proteome</keyword>
<name>A0A1M6NB90_PSETH</name>
<protein>
    <submittedName>
        <fullName evidence="3">SH3 domain-containing protein</fullName>
    </submittedName>
</protein>
<dbReference type="Pfam" id="PF08239">
    <property type="entry name" value="SH3_3"/>
    <property type="match status" value="1"/>
</dbReference>
<dbReference type="AlphaFoldDB" id="A0A1M6NB90"/>
<organism evidence="3 4">
    <name type="scientific">Pseudonocardia thermophila</name>
    <dbReference type="NCBI Taxonomy" id="1848"/>
    <lineage>
        <taxon>Bacteria</taxon>
        <taxon>Bacillati</taxon>
        <taxon>Actinomycetota</taxon>
        <taxon>Actinomycetes</taxon>
        <taxon>Pseudonocardiales</taxon>
        <taxon>Pseudonocardiaceae</taxon>
        <taxon>Pseudonocardia</taxon>
    </lineage>
</organism>
<dbReference type="Gene3D" id="2.30.30.40">
    <property type="entry name" value="SH3 Domains"/>
    <property type="match status" value="1"/>
</dbReference>
<accession>A0A1M6NB90</accession>